<evidence type="ECO:0000256" key="3">
    <source>
        <dbReference type="ARBA" id="ARBA00022692"/>
    </source>
</evidence>
<dbReference type="Pfam" id="PF02361">
    <property type="entry name" value="CbiQ"/>
    <property type="match status" value="1"/>
</dbReference>
<sequence length="311" mass="34772">MENRIPPFLLRPPAEPTGRGKGRVRVSFVDRGVRHAAKVVSDGYIQWELASREGLLQKIDARVKLLFLLSFVVIVSLKREIGAEAALGGFIFLLAAATRVPFAGYCRRVFFFGFLFGFLVALPSSLNVITPGRIILPLLTFPEAYEAGAYHLSWHLPRQIGITEEGMRGVLLLTLRVVNSLALSFLVLFTTPLPEIMRALKVLKVPDVFIVMLTVSYKYVFLFAQTVEEMYRAKKSRLAGGVKSSAGREWVAGRMAFLFRKTQMRCEDVYKAMLGRGFSDEIRISGFRRLSSRDRMAGAAFAVAGILFLLL</sequence>
<dbReference type="PANTHER" id="PTHR34857">
    <property type="entry name" value="SLL0384 PROTEIN"/>
    <property type="match status" value="1"/>
</dbReference>
<evidence type="ECO:0000256" key="2">
    <source>
        <dbReference type="ARBA" id="ARBA00022475"/>
    </source>
</evidence>
<dbReference type="Proteomes" id="UP000705867">
    <property type="component" value="Unassembled WGS sequence"/>
</dbReference>
<comment type="subcellular location">
    <subcellularLocation>
        <location evidence="1">Cell membrane</location>
        <topology evidence="1">Multi-pass membrane protein</topology>
    </subcellularLocation>
</comment>
<evidence type="ECO:0000256" key="6">
    <source>
        <dbReference type="SAM" id="Phobius"/>
    </source>
</evidence>
<dbReference type="CDD" id="cd16914">
    <property type="entry name" value="EcfT"/>
    <property type="match status" value="1"/>
</dbReference>
<dbReference type="GO" id="GO:0043190">
    <property type="term" value="C:ATP-binding cassette (ABC) transporter complex"/>
    <property type="evidence" value="ECO:0007669"/>
    <property type="project" value="InterPro"/>
</dbReference>
<reference evidence="7" key="1">
    <citation type="journal article" date="2021" name="bioRxiv">
        <title>Unraveling nitrogen, sulfur and carbon metabolic pathways and microbial community transcriptional responses to substrate deprivation and toxicity stresses in a bioreactor mimicking anoxic brackish coastal sediment conditions.</title>
        <authorList>
            <person name="Martins P.D."/>
            <person name="Echeveste M.J."/>
            <person name="Arshad A."/>
            <person name="Kurth J."/>
            <person name="Ouboter H."/>
            <person name="Jetten M.S.M."/>
            <person name="Welte C.U."/>
        </authorList>
    </citation>
    <scope>NUCLEOTIDE SEQUENCE</scope>
    <source>
        <strain evidence="7">MAG_39</strain>
    </source>
</reference>
<dbReference type="InterPro" id="IPR051611">
    <property type="entry name" value="ECF_transporter_component"/>
</dbReference>
<gene>
    <name evidence="7" type="primary">cbiQ</name>
    <name evidence="7" type="ORF">K8I29_05605</name>
</gene>
<protein>
    <submittedName>
        <fullName evidence="7">Cobalt ECF transporter T component CbiQ</fullName>
    </submittedName>
</protein>
<proteinExistence type="predicted"/>
<keyword evidence="3 6" id="KW-0812">Transmembrane</keyword>
<dbReference type="PANTHER" id="PTHR34857:SF2">
    <property type="entry name" value="SLL0384 PROTEIN"/>
    <property type="match status" value="1"/>
</dbReference>
<dbReference type="EMBL" id="JAIOIV010000041">
    <property type="protein sequence ID" value="MBZ0155677.1"/>
    <property type="molecule type" value="Genomic_DNA"/>
</dbReference>
<organism evidence="7 8">
    <name type="scientific">Candidatus Nitrobium versatile</name>
    <dbReference type="NCBI Taxonomy" id="2884831"/>
    <lineage>
        <taxon>Bacteria</taxon>
        <taxon>Pseudomonadati</taxon>
        <taxon>Nitrospirota</taxon>
        <taxon>Nitrospiria</taxon>
        <taxon>Nitrospirales</taxon>
        <taxon>Nitrospiraceae</taxon>
        <taxon>Candidatus Nitrobium</taxon>
    </lineage>
</organism>
<feature type="transmembrane region" description="Helical" evidence="6">
    <location>
        <begin position="109"/>
        <end position="129"/>
    </location>
</feature>
<evidence type="ECO:0000313" key="8">
    <source>
        <dbReference type="Proteomes" id="UP000705867"/>
    </source>
</evidence>
<dbReference type="AlphaFoldDB" id="A0A953J9A1"/>
<keyword evidence="4 6" id="KW-1133">Transmembrane helix</keyword>
<reference evidence="7" key="2">
    <citation type="submission" date="2021-08" db="EMBL/GenBank/DDBJ databases">
        <authorList>
            <person name="Dalcin Martins P."/>
        </authorList>
    </citation>
    <scope>NUCLEOTIDE SEQUENCE</scope>
    <source>
        <strain evidence="7">MAG_39</strain>
    </source>
</reference>
<dbReference type="InterPro" id="IPR012809">
    <property type="entry name" value="ECF_CbiQ"/>
</dbReference>
<dbReference type="InterPro" id="IPR003339">
    <property type="entry name" value="ABC/ECF_trnsptr_transmembrane"/>
</dbReference>
<dbReference type="NCBIfam" id="TIGR02454">
    <property type="entry name" value="ECF_T_CbiQ"/>
    <property type="match status" value="1"/>
</dbReference>
<evidence type="ECO:0000313" key="7">
    <source>
        <dbReference type="EMBL" id="MBZ0155677.1"/>
    </source>
</evidence>
<dbReference type="GO" id="GO:0006824">
    <property type="term" value="P:cobalt ion transport"/>
    <property type="evidence" value="ECO:0007669"/>
    <property type="project" value="InterPro"/>
</dbReference>
<evidence type="ECO:0000256" key="4">
    <source>
        <dbReference type="ARBA" id="ARBA00022989"/>
    </source>
</evidence>
<keyword evidence="2" id="KW-1003">Cell membrane</keyword>
<accession>A0A953J9A1</accession>
<evidence type="ECO:0000256" key="1">
    <source>
        <dbReference type="ARBA" id="ARBA00004651"/>
    </source>
</evidence>
<evidence type="ECO:0000256" key="5">
    <source>
        <dbReference type="ARBA" id="ARBA00023136"/>
    </source>
</evidence>
<comment type="caution">
    <text evidence="7">The sequence shown here is derived from an EMBL/GenBank/DDBJ whole genome shotgun (WGS) entry which is preliminary data.</text>
</comment>
<name>A0A953J9A1_9BACT</name>
<keyword evidence="5 6" id="KW-0472">Membrane</keyword>
<feature type="transmembrane region" description="Helical" evidence="6">
    <location>
        <begin position="85"/>
        <end position="103"/>
    </location>
</feature>